<protein>
    <submittedName>
        <fullName evidence="1">Uncharacterized protein</fullName>
    </submittedName>
</protein>
<reference evidence="1 2" key="1">
    <citation type="journal article" date="2011" name="Proc. Natl. Acad. Sci. U.S.A.">
        <title>Genome and transcriptome analyses of the mountain pine beetle-fungal symbiont Grosmannia clavigera, a lodgepole pine pathogen.</title>
        <authorList>
            <person name="DiGuistini S."/>
            <person name="Wang Y."/>
            <person name="Liao N.Y."/>
            <person name="Taylor G."/>
            <person name="Tanguay P."/>
            <person name="Feau N."/>
            <person name="Henrissat B."/>
            <person name="Chan S.K."/>
            <person name="Hesse-Orce U."/>
            <person name="Alamouti S.M."/>
            <person name="Tsui C.K.M."/>
            <person name="Docking R.T."/>
            <person name="Levasseur A."/>
            <person name="Haridas S."/>
            <person name="Robertson G."/>
            <person name="Birol I."/>
            <person name="Holt R.A."/>
            <person name="Marra M.A."/>
            <person name="Hamelin R.C."/>
            <person name="Hirst M."/>
            <person name="Jones S.J.M."/>
            <person name="Bohlmann J."/>
            <person name="Breuil C."/>
        </authorList>
    </citation>
    <scope>NUCLEOTIDE SEQUENCE [LARGE SCALE GENOMIC DNA]</scope>
    <source>
        <strain evidence="2">kw1407 / UAMH 11150</strain>
    </source>
</reference>
<accession>F0XCR7</accession>
<keyword evidence="2" id="KW-1185">Reference proteome</keyword>
<dbReference type="Proteomes" id="UP000007796">
    <property type="component" value="Unassembled WGS sequence"/>
</dbReference>
<proteinExistence type="predicted"/>
<dbReference type="OrthoDB" id="5423818at2759"/>
<evidence type="ECO:0000313" key="1">
    <source>
        <dbReference type="EMBL" id="EFX03774.1"/>
    </source>
</evidence>
<gene>
    <name evidence="1" type="ORF">CMQ_702</name>
</gene>
<dbReference type="HOGENOM" id="CLU_1161243_0_0_1"/>
<dbReference type="RefSeq" id="XP_014173256.1">
    <property type="nucleotide sequence ID" value="XM_014317781.1"/>
</dbReference>
<organism evidence="2">
    <name type="scientific">Grosmannia clavigera (strain kw1407 / UAMH 11150)</name>
    <name type="common">Blue stain fungus</name>
    <name type="synonym">Graphiocladiella clavigera</name>
    <dbReference type="NCBI Taxonomy" id="655863"/>
    <lineage>
        <taxon>Eukaryota</taxon>
        <taxon>Fungi</taxon>
        <taxon>Dikarya</taxon>
        <taxon>Ascomycota</taxon>
        <taxon>Pezizomycotina</taxon>
        <taxon>Sordariomycetes</taxon>
        <taxon>Sordariomycetidae</taxon>
        <taxon>Ophiostomatales</taxon>
        <taxon>Ophiostomataceae</taxon>
        <taxon>Leptographium</taxon>
    </lineage>
</organism>
<dbReference type="GeneID" id="25980518"/>
<dbReference type="InParanoid" id="F0XCR7"/>
<dbReference type="eggNOG" id="ENOG502SIAJ">
    <property type="taxonomic scope" value="Eukaryota"/>
</dbReference>
<dbReference type="EMBL" id="GL629765">
    <property type="protein sequence ID" value="EFX03774.1"/>
    <property type="molecule type" value="Genomic_DNA"/>
</dbReference>
<sequence length="239" mass="26661">MAQDGIGPVQQQDSTASNNMMLNTMPTAIVNDPFDWAGPNFEFADLSEASSTQPFTTSLAGQIFGAPQATDVMPLTLTLVGQHVDVTCRNFGPFRVKPCWENWIYEESRRRLAVLYRTLNVLIYFEPAEMCTLQSDLVMAPLPARKRLWEAGNPLAWKEEMAKDQGVQSEYGLTANGDLVRMYASQDYCNGESRLMYETIDERSMAPSSSHKSSDVWEDWCSGMDEFGGLVMLAAVVLT</sequence>
<dbReference type="STRING" id="655863.F0XCR7"/>
<name>F0XCR7_GROCL</name>
<dbReference type="AlphaFoldDB" id="F0XCR7"/>
<evidence type="ECO:0000313" key="2">
    <source>
        <dbReference type="Proteomes" id="UP000007796"/>
    </source>
</evidence>